<dbReference type="KEGG" id="soe:110794776"/>
<dbReference type="InterPro" id="IPR011333">
    <property type="entry name" value="SKP1/BTB/POZ_sf"/>
</dbReference>
<keyword evidence="2" id="KW-1185">Reference proteome</keyword>
<name>A0A9R0ITS2_SPIOL</name>
<comment type="pathway">
    <text evidence="1">Protein modification; protein ubiquitination.</text>
</comment>
<gene>
    <name evidence="3" type="primary">LOC110794776</name>
</gene>
<dbReference type="PANTHER" id="PTHR31060:SF30">
    <property type="entry name" value="OS07G0668800 PROTEIN"/>
    <property type="match status" value="1"/>
</dbReference>
<evidence type="ECO:0000313" key="2">
    <source>
        <dbReference type="Proteomes" id="UP000813463"/>
    </source>
</evidence>
<evidence type="ECO:0000256" key="1">
    <source>
        <dbReference type="ARBA" id="ARBA00004906"/>
    </source>
</evidence>
<organism evidence="2 3">
    <name type="scientific">Spinacia oleracea</name>
    <name type="common">Spinach</name>
    <dbReference type="NCBI Taxonomy" id="3562"/>
    <lineage>
        <taxon>Eukaryota</taxon>
        <taxon>Viridiplantae</taxon>
        <taxon>Streptophyta</taxon>
        <taxon>Embryophyta</taxon>
        <taxon>Tracheophyta</taxon>
        <taxon>Spermatophyta</taxon>
        <taxon>Magnoliopsida</taxon>
        <taxon>eudicotyledons</taxon>
        <taxon>Gunneridae</taxon>
        <taxon>Pentapetalae</taxon>
        <taxon>Caryophyllales</taxon>
        <taxon>Chenopodiaceae</taxon>
        <taxon>Chenopodioideae</taxon>
        <taxon>Anserineae</taxon>
        <taxon>Spinacia</taxon>
    </lineage>
</organism>
<dbReference type="InterPro" id="IPR038920">
    <property type="entry name" value="At3g05675-like"/>
</dbReference>
<dbReference type="AlphaFoldDB" id="A0A9R0ITS2"/>
<dbReference type="Proteomes" id="UP000813463">
    <property type="component" value="Chromosome 6"/>
</dbReference>
<dbReference type="GeneID" id="110794776"/>
<dbReference type="RefSeq" id="XP_021855426.1">
    <property type="nucleotide sequence ID" value="XM_021999734.2"/>
</dbReference>
<dbReference type="OrthoDB" id="1883777at2759"/>
<reference evidence="3" key="2">
    <citation type="submission" date="2025-08" db="UniProtKB">
        <authorList>
            <consortium name="RefSeq"/>
        </authorList>
    </citation>
    <scope>IDENTIFICATION</scope>
    <source>
        <tissue evidence="3">Leaf</tissue>
    </source>
</reference>
<accession>A0A9R0ITS2</accession>
<sequence>MTLKQENGFGSSFRFNDRPTSDVVVRLRTPEGRDEWLYCHSSILVKKSKYFADRLSDTWPTCQILDARSCVEVYCQESDFDYNITLLRLLYAVSDSLISESWHGVRNTLGILRVAVELGCPQIVSSSVEYLEAVPWEEAEEEEILQTIPSIGPTTNPILARLQPVDQGVIWRIFTSAIRFATSSPPPSLRDLKSSAQEQLEYMLAEDDDAPLLTSCDELKVEVRECMKRLSLRFSDLLESLLKDLETTVFDGEKFVLLQSYLSDLSWACQISAKLELMRDLVNFWLEVSDMIVKLIDSTSSKVETLEIKMKVIEVATKVLEAVGYGNVVLPTAKRLHMVKLWLPFARITKPLIDTASSEDSSKVKIDSEVWQTLESAFISMILALPSGDQAEILTKWLENQHIQYPDLTEAFEVWCYRSKVARKRLTPFGASFV</sequence>
<reference evidence="2" key="1">
    <citation type="journal article" date="2021" name="Nat. Commun.">
        <title>Genomic analyses provide insights into spinach domestication and the genetic basis of agronomic traits.</title>
        <authorList>
            <person name="Cai X."/>
            <person name="Sun X."/>
            <person name="Xu C."/>
            <person name="Sun H."/>
            <person name="Wang X."/>
            <person name="Ge C."/>
            <person name="Zhang Z."/>
            <person name="Wang Q."/>
            <person name="Fei Z."/>
            <person name="Jiao C."/>
            <person name="Wang Q."/>
        </authorList>
    </citation>
    <scope>NUCLEOTIDE SEQUENCE [LARGE SCALE GENOMIC DNA]</scope>
    <source>
        <strain evidence="2">cv. Varoflay</strain>
    </source>
</reference>
<dbReference type="Gene3D" id="3.30.710.10">
    <property type="entry name" value="Potassium Channel Kv1.1, Chain A"/>
    <property type="match status" value="1"/>
</dbReference>
<protein>
    <submittedName>
        <fullName evidence="3">BTB/POZ domain-containing protein At3g05675</fullName>
    </submittedName>
</protein>
<dbReference type="PANTHER" id="PTHR31060">
    <property type="entry name" value="OSJNBA0011J08.25 PROTEIN-RELATED"/>
    <property type="match status" value="1"/>
</dbReference>
<proteinExistence type="predicted"/>
<evidence type="ECO:0000313" key="3">
    <source>
        <dbReference type="RefSeq" id="XP_021855426.1"/>
    </source>
</evidence>